<dbReference type="PANTHER" id="PTHR46716:SF1">
    <property type="entry name" value="MITOGEN-ACTIVATED PROTEIN KINASE KINASE KINASE 7"/>
    <property type="match status" value="1"/>
</dbReference>
<evidence type="ECO:0000256" key="6">
    <source>
        <dbReference type="ARBA" id="ARBA00022840"/>
    </source>
</evidence>
<dbReference type="Gene3D" id="1.10.510.10">
    <property type="entry name" value="Transferase(Phosphotransferase) domain 1"/>
    <property type="match status" value="1"/>
</dbReference>
<dbReference type="GO" id="GO:0005524">
    <property type="term" value="F:ATP binding"/>
    <property type="evidence" value="ECO:0007669"/>
    <property type="project" value="UniProtKB-KW"/>
</dbReference>
<dbReference type="GeneID" id="117565348"/>
<evidence type="ECO:0000313" key="9">
    <source>
        <dbReference type="RefSeq" id="XP_051858049.1"/>
    </source>
</evidence>
<keyword evidence="2" id="KW-0723">Serine/threonine-protein kinase</keyword>
<sequence length="137" mass="16307">MKNTEGTGTFSYKAPEVYDDSEKYSEKSDVFSFGIIVWEVMSRLKPFYEFNSAFHTTIQMEINKGVRPNVKDMRSYNNFEHIIFIIKQCWSQDPDQRPTIKALIFFLSFDPRSFRYNPDLLLTGRPLRDICDEDFRF</sequence>
<dbReference type="PANTHER" id="PTHR46716">
    <property type="entry name" value="MITOGEN-ACTIVATED PROTEIN KINASE KINASE KINASE 7"/>
    <property type="match status" value="1"/>
</dbReference>
<dbReference type="Pfam" id="PF07714">
    <property type="entry name" value="PK_Tyr_Ser-Thr"/>
    <property type="match status" value="1"/>
</dbReference>
<keyword evidence="6" id="KW-0067">ATP-binding</keyword>
<keyword evidence="5" id="KW-0418">Kinase</keyword>
<dbReference type="GO" id="GO:0006955">
    <property type="term" value="P:immune response"/>
    <property type="evidence" value="ECO:0007669"/>
    <property type="project" value="TreeGrafter"/>
</dbReference>
<proteinExistence type="inferred from homology"/>
<dbReference type="SUPFAM" id="SSF56112">
    <property type="entry name" value="Protein kinase-like (PK-like)"/>
    <property type="match status" value="1"/>
</dbReference>
<feature type="domain" description="Protein kinase" evidence="7">
    <location>
        <begin position="1"/>
        <end position="107"/>
    </location>
</feature>
<evidence type="ECO:0000256" key="5">
    <source>
        <dbReference type="ARBA" id="ARBA00022777"/>
    </source>
</evidence>
<comment type="similarity">
    <text evidence="1">Belongs to the protein kinase superfamily. STE Ser/Thr protein kinase family. MAP kinase kinase kinase subfamily.</text>
</comment>
<evidence type="ECO:0000256" key="2">
    <source>
        <dbReference type="ARBA" id="ARBA00022527"/>
    </source>
</evidence>
<name>A0A9C6SS25_DROAB</name>
<evidence type="ECO:0000256" key="1">
    <source>
        <dbReference type="ARBA" id="ARBA00006529"/>
    </source>
</evidence>
<keyword evidence="3" id="KW-0808">Transferase</keyword>
<dbReference type="Proteomes" id="UP000515160">
    <property type="component" value="Chromosome 2L"/>
</dbReference>
<evidence type="ECO:0000256" key="4">
    <source>
        <dbReference type="ARBA" id="ARBA00022741"/>
    </source>
</evidence>
<dbReference type="OrthoDB" id="10261027at2759"/>
<keyword evidence="8" id="KW-1185">Reference proteome</keyword>
<dbReference type="PROSITE" id="PS50011">
    <property type="entry name" value="PROTEIN_KINASE_DOM"/>
    <property type="match status" value="1"/>
</dbReference>
<dbReference type="GO" id="GO:0004709">
    <property type="term" value="F:MAP kinase kinase kinase activity"/>
    <property type="evidence" value="ECO:0007669"/>
    <property type="project" value="TreeGrafter"/>
</dbReference>
<evidence type="ECO:0000259" key="7">
    <source>
        <dbReference type="PROSITE" id="PS50011"/>
    </source>
</evidence>
<dbReference type="RefSeq" id="XP_051858049.1">
    <property type="nucleotide sequence ID" value="XM_052002089.1"/>
</dbReference>
<protein>
    <submittedName>
        <fullName evidence="9">Mitogen-activated protein kinase kinase kinase 7-like isoform X2</fullName>
    </submittedName>
</protein>
<keyword evidence="4" id="KW-0547">Nucleotide-binding</keyword>
<gene>
    <name evidence="9" type="primary">LOC117565348</name>
</gene>
<organism evidence="8 9">
    <name type="scientific">Drosophila albomicans</name>
    <name type="common">Fruit fly</name>
    <dbReference type="NCBI Taxonomy" id="7291"/>
    <lineage>
        <taxon>Eukaryota</taxon>
        <taxon>Metazoa</taxon>
        <taxon>Ecdysozoa</taxon>
        <taxon>Arthropoda</taxon>
        <taxon>Hexapoda</taxon>
        <taxon>Insecta</taxon>
        <taxon>Pterygota</taxon>
        <taxon>Neoptera</taxon>
        <taxon>Endopterygota</taxon>
        <taxon>Diptera</taxon>
        <taxon>Brachycera</taxon>
        <taxon>Muscomorpha</taxon>
        <taxon>Ephydroidea</taxon>
        <taxon>Drosophilidae</taxon>
        <taxon>Drosophila</taxon>
    </lineage>
</organism>
<dbReference type="InterPro" id="IPR001245">
    <property type="entry name" value="Ser-Thr/Tyr_kinase_cat_dom"/>
</dbReference>
<dbReference type="GO" id="GO:0043123">
    <property type="term" value="P:positive regulation of canonical NF-kappaB signal transduction"/>
    <property type="evidence" value="ECO:0007669"/>
    <property type="project" value="TreeGrafter"/>
</dbReference>
<reference evidence="9" key="1">
    <citation type="submission" date="2025-08" db="UniProtKB">
        <authorList>
            <consortium name="RefSeq"/>
        </authorList>
    </citation>
    <scope>IDENTIFICATION</scope>
    <source>
        <strain evidence="9">15112-1751.03</strain>
        <tissue evidence="9">Whole Adult</tissue>
    </source>
</reference>
<dbReference type="GO" id="GO:0007254">
    <property type="term" value="P:JNK cascade"/>
    <property type="evidence" value="ECO:0007669"/>
    <property type="project" value="TreeGrafter"/>
</dbReference>
<dbReference type="InterPro" id="IPR011009">
    <property type="entry name" value="Kinase-like_dom_sf"/>
</dbReference>
<accession>A0A9C6SS25</accession>
<dbReference type="AlphaFoldDB" id="A0A9C6SS25"/>
<dbReference type="InterPro" id="IPR000719">
    <property type="entry name" value="Prot_kinase_dom"/>
</dbReference>
<evidence type="ECO:0000256" key="3">
    <source>
        <dbReference type="ARBA" id="ARBA00022679"/>
    </source>
</evidence>
<evidence type="ECO:0000313" key="8">
    <source>
        <dbReference type="Proteomes" id="UP000515160"/>
    </source>
</evidence>